<dbReference type="EMBL" id="BAABYW010000001">
    <property type="protein sequence ID" value="GAA6409541.1"/>
    <property type="molecule type" value="Genomic_DNA"/>
</dbReference>
<comment type="caution">
    <text evidence="1">The sequence shown here is derived from an EMBL/GenBank/DDBJ whole genome shotgun (WGS) entry which is preliminary data.</text>
</comment>
<name>A0ABQ0BDJ9_9FIRM</name>
<proteinExistence type="predicted"/>
<reference evidence="1 2" key="1">
    <citation type="submission" date="2024-04" db="EMBL/GenBank/DDBJ databases">
        <title>Defined microbial consortia suppress multidrug-resistant proinflammatory Enterobacteriaceae via ecological control.</title>
        <authorList>
            <person name="Furuichi M."/>
            <person name="Kawaguchi T."/>
            <person name="Pust M."/>
            <person name="Yasuma K."/>
            <person name="Plichta D."/>
            <person name="Hasegawa N."/>
            <person name="Ohya T."/>
            <person name="Bhattarai S."/>
            <person name="Sasajima S."/>
            <person name="Aoto Y."/>
            <person name="Tuganbaev T."/>
            <person name="Yaginuma M."/>
            <person name="Ueda M."/>
            <person name="Okahashi N."/>
            <person name="Amafuji K."/>
            <person name="Kiridooshi Y."/>
            <person name="Sugita K."/>
            <person name="Strazar M."/>
            <person name="Skelly A."/>
            <person name="Suda W."/>
            <person name="Hattori M."/>
            <person name="Nakamoto N."/>
            <person name="Caballero S."/>
            <person name="Norman J."/>
            <person name="Olle B."/>
            <person name="Tanoue T."/>
            <person name="Arita M."/>
            <person name="Bucci V."/>
            <person name="Atarashi K."/>
            <person name="Xavier R."/>
            <person name="Honda K."/>
        </authorList>
    </citation>
    <scope>NUCLEOTIDE SEQUENCE [LARGE SCALE GENOMIC DNA]</scope>
    <source>
        <strain evidence="2">k04-0078-D8-1</strain>
    </source>
</reference>
<evidence type="ECO:0000313" key="2">
    <source>
        <dbReference type="Proteomes" id="UP001600943"/>
    </source>
</evidence>
<sequence length="173" mass="19298">MKRKKRVMGFLVAAVFVGVLLCTGIYAYLTGQAERVNQLSMGENVIETEEEFPDPDPKPGGSVKKVVKIKNTGDVPCFVRTQVLFSNGEAEAVSTIDFNTEDWTERQEDGYHYYKHILPVGESSTALMTAIKIADNAHLEDLKDFQVIVYSESVQSEGYQDGDFLKAFESLTD</sequence>
<protein>
    <recommendedName>
        <fullName evidence="3">Alternate signal-mediated exported protein, CPF_0494 family</fullName>
    </recommendedName>
</protein>
<organism evidence="1 2">
    <name type="scientific">Blautia hominis</name>
    <dbReference type="NCBI Taxonomy" id="2025493"/>
    <lineage>
        <taxon>Bacteria</taxon>
        <taxon>Bacillati</taxon>
        <taxon>Bacillota</taxon>
        <taxon>Clostridia</taxon>
        <taxon>Lachnospirales</taxon>
        <taxon>Lachnospiraceae</taxon>
        <taxon>Blautia</taxon>
    </lineage>
</organism>
<evidence type="ECO:0008006" key="3">
    <source>
        <dbReference type="Google" id="ProtNLM"/>
    </source>
</evidence>
<dbReference type="RefSeq" id="WP_390407374.1">
    <property type="nucleotide sequence ID" value="NZ_BAABYW010000001.1"/>
</dbReference>
<gene>
    <name evidence="1" type="ORF">K040078D81_36580</name>
</gene>
<dbReference type="Proteomes" id="UP001600943">
    <property type="component" value="Unassembled WGS sequence"/>
</dbReference>
<evidence type="ECO:0000313" key="1">
    <source>
        <dbReference type="EMBL" id="GAA6409541.1"/>
    </source>
</evidence>
<accession>A0ABQ0BDJ9</accession>
<keyword evidence="2" id="KW-1185">Reference proteome</keyword>